<feature type="non-terminal residue" evidence="1">
    <location>
        <position position="1"/>
    </location>
</feature>
<protein>
    <submittedName>
        <fullName evidence="1">Uncharacterized protein</fullName>
    </submittedName>
</protein>
<accession>A0A4Y7TS79</accession>
<organism evidence="1 2">
    <name type="scientific">Coprinellus micaceus</name>
    <name type="common">Glistening ink-cap mushroom</name>
    <name type="synonym">Coprinus micaceus</name>
    <dbReference type="NCBI Taxonomy" id="71717"/>
    <lineage>
        <taxon>Eukaryota</taxon>
        <taxon>Fungi</taxon>
        <taxon>Dikarya</taxon>
        <taxon>Basidiomycota</taxon>
        <taxon>Agaricomycotina</taxon>
        <taxon>Agaricomycetes</taxon>
        <taxon>Agaricomycetidae</taxon>
        <taxon>Agaricales</taxon>
        <taxon>Agaricineae</taxon>
        <taxon>Psathyrellaceae</taxon>
        <taxon>Coprinellus</taxon>
    </lineage>
</organism>
<proteinExistence type="predicted"/>
<feature type="non-terminal residue" evidence="1">
    <location>
        <position position="102"/>
    </location>
</feature>
<dbReference type="Proteomes" id="UP000298030">
    <property type="component" value="Unassembled WGS sequence"/>
</dbReference>
<gene>
    <name evidence="1" type="ORF">FA13DRAFT_1567496</name>
</gene>
<sequence length="102" mass="11562">YVPTAQELDTLSIFIEQQHAMIDAIDAEISGLTRKRAAHLRCVDRHQALTSLVRRLPDDILVTIFLEWLASAEPWPSPHPPVIASSVCRRWRNLAVGTPLLW</sequence>
<name>A0A4Y7TS79_COPMI</name>
<dbReference type="EMBL" id="QPFP01000005">
    <property type="protein sequence ID" value="TEB37047.1"/>
    <property type="molecule type" value="Genomic_DNA"/>
</dbReference>
<reference evidence="1 2" key="1">
    <citation type="journal article" date="2019" name="Nat. Ecol. Evol.">
        <title>Megaphylogeny resolves global patterns of mushroom evolution.</title>
        <authorList>
            <person name="Varga T."/>
            <person name="Krizsan K."/>
            <person name="Foldi C."/>
            <person name="Dima B."/>
            <person name="Sanchez-Garcia M."/>
            <person name="Sanchez-Ramirez S."/>
            <person name="Szollosi G.J."/>
            <person name="Szarkandi J.G."/>
            <person name="Papp V."/>
            <person name="Albert L."/>
            <person name="Andreopoulos W."/>
            <person name="Angelini C."/>
            <person name="Antonin V."/>
            <person name="Barry K.W."/>
            <person name="Bougher N.L."/>
            <person name="Buchanan P."/>
            <person name="Buyck B."/>
            <person name="Bense V."/>
            <person name="Catcheside P."/>
            <person name="Chovatia M."/>
            <person name="Cooper J."/>
            <person name="Damon W."/>
            <person name="Desjardin D."/>
            <person name="Finy P."/>
            <person name="Geml J."/>
            <person name="Haridas S."/>
            <person name="Hughes K."/>
            <person name="Justo A."/>
            <person name="Karasinski D."/>
            <person name="Kautmanova I."/>
            <person name="Kiss B."/>
            <person name="Kocsube S."/>
            <person name="Kotiranta H."/>
            <person name="LaButti K.M."/>
            <person name="Lechner B.E."/>
            <person name="Liimatainen K."/>
            <person name="Lipzen A."/>
            <person name="Lukacs Z."/>
            <person name="Mihaltcheva S."/>
            <person name="Morgado L.N."/>
            <person name="Niskanen T."/>
            <person name="Noordeloos M.E."/>
            <person name="Ohm R.A."/>
            <person name="Ortiz-Santana B."/>
            <person name="Ovrebo C."/>
            <person name="Racz N."/>
            <person name="Riley R."/>
            <person name="Savchenko A."/>
            <person name="Shiryaev A."/>
            <person name="Soop K."/>
            <person name="Spirin V."/>
            <person name="Szebenyi C."/>
            <person name="Tomsovsky M."/>
            <person name="Tulloss R.E."/>
            <person name="Uehling J."/>
            <person name="Grigoriev I.V."/>
            <person name="Vagvolgyi C."/>
            <person name="Papp T."/>
            <person name="Martin F.M."/>
            <person name="Miettinen O."/>
            <person name="Hibbett D.S."/>
            <person name="Nagy L.G."/>
        </authorList>
    </citation>
    <scope>NUCLEOTIDE SEQUENCE [LARGE SCALE GENOMIC DNA]</scope>
    <source>
        <strain evidence="1 2">FP101781</strain>
    </source>
</reference>
<dbReference type="AlphaFoldDB" id="A0A4Y7TS79"/>
<dbReference type="OrthoDB" id="3269400at2759"/>
<comment type="caution">
    <text evidence="1">The sequence shown here is derived from an EMBL/GenBank/DDBJ whole genome shotgun (WGS) entry which is preliminary data.</text>
</comment>
<dbReference type="Gene3D" id="1.20.1280.50">
    <property type="match status" value="1"/>
</dbReference>
<evidence type="ECO:0000313" key="1">
    <source>
        <dbReference type="EMBL" id="TEB37047.1"/>
    </source>
</evidence>
<evidence type="ECO:0000313" key="2">
    <source>
        <dbReference type="Proteomes" id="UP000298030"/>
    </source>
</evidence>
<keyword evidence="2" id="KW-1185">Reference proteome</keyword>